<reference evidence="2 3" key="1">
    <citation type="submission" date="2019-02" db="EMBL/GenBank/DDBJ databases">
        <title>Deep-cultivation of Planctomycetes and their phenomic and genomic characterization uncovers novel biology.</title>
        <authorList>
            <person name="Wiegand S."/>
            <person name="Jogler M."/>
            <person name="Boedeker C."/>
            <person name="Pinto D."/>
            <person name="Vollmers J."/>
            <person name="Rivas-Marin E."/>
            <person name="Kohn T."/>
            <person name="Peeters S.H."/>
            <person name="Heuer A."/>
            <person name="Rast P."/>
            <person name="Oberbeckmann S."/>
            <person name="Bunk B."/>
            <person name="Jeske O."/>
            <person name="Meyerdierks A."/>
            <person name="Storesund J.E."/>
            <person name="Kallscheuer N."/>
            <person name="Luecker S."/>
            <person name="Lage O.M."/>
            <person name="Pohl T."/>
            <person name="Merkel B.J."/>
            <person name="Hornburger P."/>
            <person name="Mueller R.-W."/>
            <person name="Bruemmer F."/>
            <person name="Labrenz M."/>
            <person name="Spormann A.M."/>
            <person name="Op den Camp H."/>
            <person name="Overmann J."/>
            <person name="Amann R."/>
            <person name="Jetten M.S.M."/>
            <person name="Mascher T."/>
            <person name="Medema M.H."/>
            <person name="Devos D.P."/>
            <person name="Kaster A.-K."/>
            <person name="Ovreas L."/>
            <person name="Rohde M."/>
            <person name="Galperin M.Y."/>
            <person name="Jogler C."/>
        </authorList>
    </citation>
    <scope>NUCLEOTIDE SEQUENCE [LARGE SCALE GENOMIC DNA]</scope>
    <source>
        <strain evidence="2 3">Spb1</strain>
    </source>
</reference>
<evidence type="ECO:0000313" key="2">
    <source>
        <dbReference type="EMBL" id="QDV29516.1"/>
    </source>
</evidence>
<feature type="transmembrane region" description="Helical" evidence="1">
    <location>
        <begin position="51"/>
        <end position="74"/>
    </location>
</feature>
<keyword evidence="1" id="KW-0472">Membrane</keyword>
<keyword evidence="3" id="KW-1185">Reference proteome</keyword>
<organism evidence="2 3">
    <name type="scientific">Planctopirus ephydatiae</name>
    <dbReference type="NCBI Taxonomy" id="2528019"/>
    <lineage>
        <taxon>Bacteria</taxon>
        <taxon>Pseudomonadati</taxon>
        <taxon>Planctomycetota</taxon>
        <taxon>Planctomycetia</taxon>
        <taxon>Planctomycetales</taxon>
        <taxon>Planctomycetaceae</taxon>
        <taxon>Planctopirus</taxon>
    </lineage>
</organism>
<proteinExistence type="predicted"/>
<dbReference type="EMBL" id="CP036299">
    <property type="protein sequence ID" value="QDV29516.1"/>
    <property type="molecule type" value="Genomic_DNA"/>
</dbReference>
<keyword evidence="1" id="KW-1133">Transmembrane helix</keyword>
<protein>
    <submittedName>
        <fullName evidence="2">Lipid II flippase MurJ</fullName>
    </submittedName>
</protein>
<feature type="transmembrane region" description="Helical" evidence="1">
    <location>
        <begin position="312"/>
        <end position="338"/>
    </location>
</feature>
<name>A0A518GLT9_9PLAN</name>
<evidence type="ECO:0000313" key="3">
    <source>
        <dbReference type="Proteomes" id="UP000315349"/>
    </source>
</evidence>
<gene>
    <name evidence="2" type="primary">murJ_2</name>
    <name evidence="2" type="ORF">Spb1_14230</name>
</gene>
<dbReference type="Proteomes" id="UP000315349">
    <property type="component" value="Chromosome"/>
</dbReference>
<dbReference type="RefSeq" id="WP_145297471.1">
    <property type="nucleotide sequence ID" value="NZ_CP036299.1"/>
</dbReference>
<feature type="transmembrane region" description="Helical" evidence="1">
    <location>
        <begin position="387"/>
        <end position="409"/>
    </location>
</feature>
<feature type="transmembrane region" description="Helical" evidence="1">
    <location>
        <begin position="100"/>
        <end position="122"/>
    </location>
</feature>
<feature type="transmembrane region" description="Helical" evidence="1">
    <location>
        <begin position="266"/>
        <end position="291"/>
    </location>
</feature>
<keyword evidence="1" id="KW-0812">Transmembrane</keyword>
<dbReference type="AlphaFoldDB" id="A0A518GLT9"/>
<feature type="transmembrane region" description="Helical" evidence="1">
    <location>
        <begin position="421"/>
        <end position="441"/>
    </location>
</feature>
<feature type="transmembrane region" description="Helical" evidence="1">
    <location>
        <begin position="234"/>
        <end position="254"/>
    </location>
</feature>
<accession>A0A518GLT9</accession>
<evidence type="ECO:0000256" key="1">
    <source>
        <dbReference type="SAM" id="Phobius"/>
    </source>
</evidence>
<sequence>MRTMSLVGRFGILAAACIESLSLSIFARGIGLFREILIAATFGVTTDINSFYALLPIWNLVISAIGRSYGFTLATSHERVRQKHGDFAAKVELKKHLREATLLLSVVSLIALFFVVLTAEFLWPGLPQSAKAQIYNLALLTLPWPALSGLVAILGTLQATQGRHRLHMVTSAITPMIIIACLSATTIHTVYILAALYSIGATVELAILLLTTFRSPANSIKLEGDSCAASDGSVAWKSLPLVAGALVMGVMPLVEQAAANSVSSNALVLLAYATRWPLAAVSLLVPLYDRLYLADLTWLSTDQKWSRFRRLWYRYSATTLGVGLLGFAFFGLVGSFLFRSTFGLAEMSENDFESMVSTQLASSTQLATYCFYMANERAAMAIPLRKNIAAARICGIATCAITAPVLASWMGLTGVAISSSLSLLAAGVVLAIQIAFCLPATSMQSESIRRSNPSLAA</sequence>
<dbReference type="KEGG" id="peh:Spb1_14230"/>
<feature type="transmembrane region" description="Helical" evidence="1">
    <location>
        <begin position="134"/>
        <end position="154"/>
    </location>
</feature>